<gene>
    <name evidence="3" type="ORF">IW261DRAFT_1575731</name>
</gene>
<dbReference type="AlphaFoldDB" id="A0AA39TQW8"/>
<protein>
    <submittedName>
        <fullName evidence="3">Uncharacterized protein</fullName>
    </submittedName>
</protein>
<organism evidence="3 4">
    <name type="scientific">Armillaria novae-zelandiae</name>
    <dbReference type="NCBI Taxonomy" id="153914"/>
    <lineage>
        <taxon>Eukaryota</taxon>
        <taxon>Fungi</taxon>
        <taxon>Dikarya</taxon>
        <taxon>Basidiomycota</taxon>
        <taxon>Agaricomycotina</taxon>
        <taxon>Agaricomycetes</taxon>
        <taxon>Agaricomycetidae</taxon>
        <taxon>Agaricales</taxon>
        <taxon>Marasmiineae</taxon>
        <taxon>Physalacriaceae</taxon>
        <taxon>Armillaria</taxon>
    </lineage>
</organism>
<evidence type="ECO:0000256" key="2">
    <source>
        <dbReference type="SAM" id="MobiDB-lite"/>
    </source>
</evidence>
<reference evidence="3" key="1">
    <citation type="submission" date="2023-06" db="EMBL/GenBank/DDBJ databases">
        <authorList>
            <consortium name="Lawrence Berkeley National Laboratory"/>
            <person name="Ahrendt S."/>
            <person name="Sahu N."/>
            <person name="Indic B."/>
            <person name="Wong-Bajracharya J."/>
            <person name="Merenyi Z."/>
            <person name="Ke H.-M."/>
            <person name="Monk M."/>
            <person name="Kocsube S."/>
            <person name="Drula E."/>
            <person name="Lipzen A."/>
            <person name="Balint B."/>
            <person name="Henrissat B."/>
            <person name="Andreopoulos B."/>
            <person name="Martin F.M."/>
            <person name="Harder C.B."/>
            <person name="Rigling D."/>
            <person name="Ford K.L."/>
            <person name="Foster G.D."/>
            <person name="Pangilinan J."/>
            <person name="Papanicolaou A."/>
            <person name="Barry K."/>
            <person name="LaButti K."/>
            <person name="Viragh M."/>
            <person name="Koriabine M."/>
            <person name="Yan M."/>
            <person name="Riley R."/>
            <person name="Champramary S."/>
            <person name="Plett K.L."/>
            <person name="Tsai I.J."/>
            <person name="Slot J."/>
            <person name="Sipos G."/>
            <person name="Plett J."/>
            <person name="Nagy L.G."/>
            <person name="Grigoriev I.V."/>
        </authorList>
    </citation>
    <scope>NUCLEOTIDE SEQUENCE</scope>
    <source>
        <strain evidence="3">ICMP 16352</strain>
    </source>
</reference>
<sequence length="220" mass="24099">MSLPQIPMDQQLDAPSNQAPLSNVSPKLASVIRDNFLTGASPTRCINFNFLNVPSDPSEGGNVPAFEVPSSQSSSQNVEDSKVPLARGTEAEVEIKARLMSADQDILRKQNEIDTLTQENLILQQEASDLRKHTQTHPAKLAELIATHSTETASLKHQRNTQLEAALKHHMHEVDQLHSKLDVSEEVCAAAGNNEAMSSNNASRWKSRDGLNLINYSNKG</sequence>
<proteinExistence type="predicted"/>
<dbReference type="Proteomes" id="UP001175227">
    <property type="component" value="Unassembled WGS sequence"/>
</dbReference>
<dbReference type="EMBL" id="JAUEPR010000110">
    <property type="protein sequence ID" value="KAK0463378.1"/>
    <property type="molecule type" value="Genomic_DNA"/>
</dbReference>
<accession>A0AA39TQW8</accession>
<name>A0AA39TQW8_9AGAR</name>
<feature type="region of interest" description="Disordered" evidence="2">
    <location>
        <begin position="61"/>
        <end position="85"/>
    </location>
</feature>
<feature type="coiled-coil region" evidence="1">
    <location>
        <begin position="99"/>
        <end position="133"/>
    </location>
</feature>
<feature type="region of interest" description="Disordered" evidence="2">
    <location>
        <begin position="1"/>
        <end position="21"/>
    </location>
</feature>
<keyword evidence="4" id="KW-1185">Reference proteome</keyword>
<evidence type="ECO:0000313" key="3">
    <source>
        <dbReference type="EMBL" id="KAK0463378.1"/>
    </source>
</evidence>
<evidence type="ECO:0000256" key="1">
    <source>
        <dbReference type="SAM" id="Coils"/>
    </source>
</evidence>
<comment type="caution">
    <text evidence="3">The sequence shown here is derived from an EMBL/GenBank/DDBJ whole genome shotgun (WGS) entry which is preliminary data.</text>
</comment>
<evidence type="ECO:0000313" key="4">
    <source>
        <dbReference type="Proteomes" id="UP001175227"/>
    </source>
</evidence>
<keyword evidence="1" id="KW-0175">Coiled coil</keyword>